<organism evidence="3 4">
    <name type="scientific">Solanum commersonii</name>
    <name type="common">Commerson's wild potato</name>
    <name type="synonym">Commerson's nightshade</name>
    <dbReference type="NCBI Taxonomy" id="4109"/>
    <lineage>
        <taxon>Eukaryota</taxon>
        <taxon>Viridiplantae</taxon>
        <taxon>Streptophyta</taxon>
        <taxon>Embryophyta</taxon>
        <taxon>Tracheophyta</taxon>
        <taxon>Spermatophyta</taxon>
        <taxon>Magnoliopsida</taxon>
        <taxon>eudicotyledons</taxon>
        <taxon>Gunneridae</taxon>
        <taxon>Pentapetalae</taxon>
        <taxon>asterids</taxon>
        <taxon>lamiids</taxon>
        <taxon>Solanales</taxon>
        <taxon>Solanaceae</taxon>
        <taxon>Solanoideae</taxon>
        <taxon>Solaneae</taxon>
        <taxon>Solanum</taxon>
    </lineage>
</organism>
<dbReference type="InterPro" id="IPR056648">
    <property type="entry name" value="DUF7746"/>
</dbReference>
<accession>A0A9J5Z5I1</accession>
<protein>
    <recommendedName>
        <fullName evidence="2">DUF7746 domain-containing protein</fullName>
    </recommendedName>
</protein>
<evidence type="ECO:0000259" key="2">
    <source>
        <dbReference type="Pfam" id="PF24925"/>
    </source>
</evidence>
<dbReference type="EMBL" id="JACXVP010000005">
    <property type="protein sequence ID" value="KAG5606716.1"/>
    <property type="molecule type" value="Genomic_DNA"/>
</dbReference>
<evidence type="ECO:0000313" key="3">
    <source>
        <dbReference type="EMBL" id="KAG5606716.1"/>
    </source>
</evidence>
<gene>
    <name evidence="3" type="ORF">H5410_028208</name>
</gene>
<evidence type="ECO:0000256" key="1">
    <source>
        <dbReference type="SAM" id="MobiDB-lite"/>
    </source>
</evidence>
<feature type="compositionally biased region" description="Low complexity" evidence="1">
    <location>
        <begin position="93"/>
        <end position="110"/>
    </location>
</feature>
<feature type="region of interest" description="Disordered" evidence="1">
    <location>
        <begin position="88"/>
        <end position="113"/>
    </location>
</feature>
<sequence>MIGKIDNQTESLQVIINKWYTTSNNVVQSTTPPLEGLNIPVVRTIIKASPFKEKSDKSASFVTSTNIDRVVEQNNHSNQILHVISRQIEDSKPSISRRPTPSSTSSNKNIEPNPGFKIIEFSREKFPKFKVTFEIYGNVIDKINEQLSNLNISTKDGKAEKKVSTLQEKTSLLHTLSNYHFHNRKNYHSRPSFPDLQYEENVFLSTSSHEGRGITEWNIDGLVEHQIYNKLHKMGIISSY</sequence>
<dbReference type="AlphaFoldDB" id="A0A9J5Z5I1"/>
<dbReference type="Pfam" id="PF24925">
    <property type="entry name" value="DUF7746"/>
    <property type="match status" value="1"/>
</dbReference>
<comment type="caution">
    <text evidence="3">The sequence shown here is derived from an EMBL/GenBank/DDBJ whole genome shotgun (WGS) entry which is preliminary data.</text>
</comment>
<keyword evidence="4" id="KW-1185">Reference proteome</keyword>
<proteinExistence type="predicted"/>
<dbReference type="Proteomes" id="UP000824120">
    <property type="component" value="Chromosome 5"/>
</dbReference>
<reference evidence="3 4" key="1">
    <citation type="submission" date="2020-09" db="EMBL/GenBank/DDBJ databases">
        <title>De no assembly of potato wild relative species, Solanum commersonii.</title>
        <authorList>
            <person name="Cho K."/>
        </authorList>
    </citation>
    <scope>NUCLEOTIDE SEQUENCE [LARGE SCALE GENOMIC DNA]</scope>
    <source>
        <strain evidence="3">LZ3.2</strain>
        <tissue evidence="3">Leaf</tissue>
    </source>
</reference>
<evidence type="ECO:0000313" key="4">
    <source>
        <dbReference type="Proteomes" id="UP000824120"/>
    </source>
</evidence>
<name>A0A9J5Z5I1_SOLCO</name>
<feature type="domain" description="DUF7746" evidence="2">
    <location>
        <begin position="210"/>
        <end position="239"/>
    </location>
</feature>